<keyword evidence="12" id="KW-1015">Disulfide bond</keyword>
<dbReference type="FunFam" id="3.30.200.20:FF:000250">
    <property type="entry name" value="Serine/threonine-protein kinase"/>
    <property type="match status" value="1"/>
</dbReference>
<evidence type="ECO:0000256" key="10">
    <source>
        <dbReference type="ARBA" id="ARBA00022989"/>
    </source>
</evidence>
<dbReference type="CDD" id="cd01098">
    <property type="entry name" value="PAN_AP_plant"/>
    <property type="match status" value="1"/>
</dbReference>
<dbReference type="PIRSF" id="PIRSF000641">
    <property type="entry name" value="SRK"/>
    <property type="match status" value="1"/>
</dbReference>
<evidence type="ECO:0000256" key="3">
    <source>
        <dbReference type="ARBA" id="ARBA00022536"/>
    </source>
</evidence>
<evidence type="ECO:0000256" key="2">
    <source>
        <dbReference type="ARBA" id="ARBA00022527"/>
    </source>
</evidence>
<dbReference type="SMART" id="SM00220">
    <property type="entry name" value="S_TKc"/>
    <property type="match status" value="1"/>
</dbReference>
<keyword evidence="4 17" id="KW-0808">Transferase</keyword>
<dbReference type="GO" id="GO:0051707">
    <property type="term" value="P:response to other organism"/>
    <property type="evidence" value="ECO:0007669"/>
    <property type="project" value="UniProtKB-ARBA"/>
</dbReference>
<reference evidence="24" key="1">
    <citation type="journal article" date="2018" name="Nat. Genet.">
        <title>Extensive intraspecific gene order and gene structural variations between Mo17 and other maize genomes.</title>
        <authorList>
            <person name="Sun S."/>
            <person name="Zhou Y."/>
            <person name="Chen J."/>
            <person name="Shi J."/>
            <person name="Zhao H."/>
            <person name="Zhao H."/>
            <person name="Song W."/>
            <person name="Zhang M."/>
            <person name="Cui Y."/>
            <person name="Dong X."/>
            <person name="Liu H."/>
            <person name="Ma X."/>
            <person name="Jiao Y."/>
            <person name="Wang B."/>
            <person name="Wei X."/>
            <person name="Stein J.C."/>
            <person name="Glaubitz J.C."/>
            <person name="Lu F."/>
            <person name="Yu G."/>
            <person name="Liang C."/>
            <person name="Fengler K."/>
            <person name="Li B."/>
            <person name="Rafalski A."/>
            <person name="Schnable P.S."/>
            <person name="Ware D.H."/>
            <person name="Buckler E.S."/>
            <person name="Lai J."/>
        </authorList>
    </citation>
    <scope>NUCLEOTIDE SEQUENCE [LARGE SCALE GENOMIC DNA]</scope>
    <source>
        <tissue evidence="24">Seedling</tissue>
    </source>
</reference>
<dbReference type="FunFam" id="2.90.10.10:FF:000002">
    <property type="entry name" value="Serine/threonine-protein kinase"/>
    <property type="match status" value="1"/>
</dbReference>
<evidence type="ECO:0000259" key="21">
    <source>
        <dbReference type="PROSITE" id="PS50011"/>
    </source>
</evidence>
<dbReference type="InterPro" id="IPR017441">
    <property type="entry name" value="Protein_kinase_ATP_BS"/>
</dbReference>
<feature type="signal peptide" evidence="20">
    <location>
        <begin position="1"/>
        <end position="24"/>
    </location>
</feature>
<evidence type="ECO:0000256" key="7">
    <source>
        <dbReference type="ARBA" id="ARBA00022741"/>
    </source>
</evidence>
<dbReference type="Pfam" id="PF08276">
    <property type="entry name" value="PAN_2"/>
    <property type="match status" value="1"/>
</dbReference>
<keyword evidence="7 17" id="KW-0547">Nucleotide-binding</keyword>
<feature type="domain" description="Protein kinase" evidence="21">
    <location>
        <begin position="499"/>
        <end position="791"/>
    </location>
</feature>
<feature type="domain" description="Bulb-type lectin" evidence="22">
    <location>
        <begin position="25"/>
        <end position="148"/>
    </location>
</feature>
<dbReference type="GO" id="GO:0048544">
    <property type="term" value="P:recognition of pollen"/>
    <property type="evidence" value="ECO:0007669"/>
    <property type="project" value="InterPro"/>
</dbReference>
<evidence type="ECO:0000256" key="16">
    <source>
        <dbReference type="ARBA" id="ARBA00048679"/>
    </source>
</evidence>
<evidence type="ECO:0000256" key="4">
    <source>
        <dbReference type="ARBA" id="ARBA00022679"/>
    </source>
</evidence>
<comment type="subcellular location">
    <subcellularLocation>
        <location evidence="1">Membrane</location>
        <topology evidence="1">Single-pass type I membrane protein</topology>
    </subcellularLocation>
</comment>
<keyword evidence="14" id="KW-0325">Glycoprotein</keyword>
<keyword evidence="8 17" id="KW-0418">Kinase</keyword>
<evidence type="ECO:0000256" key="12">
    <source>
        <dbReference type="ARBA" id="ARBA00023157"/>
    </source>
</evidence>
<dbReference type="PANTHER" id="PTHR47974:SF19">
    <property type="entry name" value="RECEPTOR-LIKE SERINE_THREONINE-PROTEIN KINASE"/>
    <property type="match status" value="1"/>
</dbReference>
<evidence type="ECO:0000259" key="23">
    <source>
        <dbReference type="PROSITE" id="PS50948"/>
    </source>
</evidence>
<comment type="catalytic activity">
    <reaction evidence="15 17">
        <text>L-threonyl-[protein] + ATP = O-phospho-L-threonyl-[protein] + ADP + H(+)</text>
        <dbReference type="Rhea" id="RHEA:46608"/>
        <dbReference type="Rhea" id="RHEA-COMP:11060"/>
        <dbReference type="Rhea" id="RHEA-COMP:11605"/>
        <dbReference type="ChEBI" id="CHEBI:15378"/>
        <dbReference type="ChEBI" id="CHEBI:30013"/>
        <dbReference type="ChEBI" id="CHEBI:30616"/>
        <dbReference type="ChEBI" id="CHEBI:61977"/>
        <dbReference type="ChEBI" id="CHEBI:456216"/>
        <dbReference type="EC" id="2.7.11.1"/>
    </reaction>
</comment>
<feature type="binding site" evidence="18">
    <location>
        <position position="529"/>
    </location>
    <ligand>
        <name>ATP</name>
        <dbReference type="ChEBI" id="CHEBI:30616"/>
    </ligand>
</feature>
<dbReference type="PROSITE" id="PS00107">
    <property type="entry name" value="PROTEIN_KINASE_ATP"/>
    <property type="match status" value="1"/>
</dbReference>
<dbReference type="PROSITE" id="PS50927">
    <property type="entry name" value="BULB_LECTIN"/>
    <property type="match status" value="1"/>
</dbReference>
<dbReference type="Gene3D" id="1.10.510.10">
    <property type="entry name" value="Transferase(Phosphotransferase) domain 1"/>
    <property type="match status" value="1"/>
</dbReference>
<dbReference type="PROSITE" id="PS00108">
    <property type="entry name" value="PROTEIN_KINASE_ST"/>
    <property type="match status" value="1"/>
</dbReference>
<keyword evidence="6 20" id="KW-0732">Signal</keyword>
<evidence type="ECO:0000256" key="5">
    <source>
        <dbReference type="ARBA" id="ARBA00022692"/>
    </source>
</evidence>
<evidence type="ECO:0000256" key="15">
    <source>
        <dbReference type="ARBA" id="ARBA00047899"/>
    </source>
</evidence>
<dbReference type="SMART" id="SM00473">
    <property type="entry name" value="PAN_AP"/>
    <property type="match status" value="1"/>
</dbReference>
<dbReference type="Proteomes" id="UP000251960">
    <property type="component" value="Chromosome 2"/>
</dbReference>
<evidence type="ECO:0000256" key="19">
    <source>
        <dbReference type="SAM" id="Phobius"/>
    </source>
</evidence>
<feature type="chain" id="PRO_5017966421" description="Receptor-like serine/threonine-protein kinase" evidence="20">
    <location>
        <begin position="25"/>
        <end position="812"/>
    </location>
</feature>
<dbReference type="GO" id="GO:0005524">
    <property type="term" value="F:ATP binding"/>
    <property type="evidence" value="ECO:0007669"/>
    <property type="project" value="UniProtKB-UniRule"/>
</dbReference>
<dbReference type="CDD" id="cd00028">
    <property type="entry name" value="B_lectin"/>
    <property type="match status" value="1"/>
</dbReference>
<dbReference type="Pfam" id="PF00069">
    <property type="entry name" value="Pkinase"/>
    <property type="match status" value="1"/>
</dbReference>
<dbReference type="InterPro" id="IPR003609">
    <property type="entry name" value="Pan_app"/>
</dbReference>
<evidence type="ECO:0000259" key="22">
    <source>
        <dbReference type="PROSITE" id="PS50927"/>
    </source>
</evidence>
<dbReference type="SUPFAM" id="SSF56112">
    <property type="entry name" value="Protein kinase-like (PK-like)"/>
    <property type="match status" value="1"/>
</dbReference>
<gene>
    <name evidence="24" type="primary">SD18_8</name>
    <name evidence="24" type="ORF">Zm00014a_001429</name>
</gene>
<keyword evidence="2 17" id="KW-0723">Serine/threonine-protein kinase</keyword>
<keyword evidence="5 19" id="KW-0812">Transmembrane</keyword>
<comment type="catalytic activity">
    <reaction evidence="16 17">
        <text>L-seryl-[protein] + ATP = O-phospho-L-seryl-[protein] + ADP + H(+)</text>
        <dbReference type="Rhea" id="RHEA:17989"/>
        <dbReference type="Rhea" id="RHEA-COMP:9863"/>
        <dbReference type="Rhea" id="RHEA-COMP:11604"/>
        <dbReference type="ChEBI" id="CHEBI:15378"/>
        <dbReference type="ChEBI" id="CHEBI:29999"/>
        <dbReference type="ChEBI" id="CHEBI:30616"/>
        <dbReference type="ChEBI" id="CHEBI:83421"/>
        <dbReference type="ChEBI" id="CHEBI:456216"/>
        <dbReference type="EC" id="2.7.11.1"/>
    </reaction>
</comment>
<dbReference type="InterPro" id="IPR001480">
    <property type="entry name" value="Bulb-type_lectin_dom"/>
</dbReference>
<comment type="similarity">
    <text evidence="17">Belongs to the protein kinase superfamily. Ser/Thr protein kinase family.</text>
</comment>
<comment type="caution">
    <text evidence="24">The sequence shown here is derived from an EMBL/GenBank/DDBJ whole genome shotgun (WGS) entry which is preliminary data.</text>
</comment>
<feature type="domain" description="Apple" evidence="23">
    <location>
        <begin position="338"/>
        <end position="424"/>
    </location>
</feature>
<dbReference type="PROSITE" id="PS50011">
    <property type="entry name" value="PROTEIN_KINASE_DOM"/>
    <property type="match status" value="1"/>
</dbReference>
<accession>A0A3L6FWN1</accession>
<dbReference type="Gene3D" id="3.30.200.20">
    <property type="entry name" value="Phosphorylase Kinase, domain 1"/>
    <property type="match status" value="1"/>
</dbReference>
<dbReference type="SMART" id="SM00108">
    <property type="entry name" value="B_lectin"/>
    <property type="match status" value="1"/>
</dbReference>
<name>A0A3L6FWN1_MAIZE</name>
<dbReference type="InterPro" id="IPR008271">
    <property type="entry name" value="Ser/Thr_kinase_AS"/>
</dbReference>
<evidence type="ECO:0000256" key="9">
    <source>
        <dbReference type="ARBA" id="ARBA00022840"/>
    </source>
</evidence>
<feature type="transmembrane region" description="Helical" evidence="19">
    <location>
        <begin position="439"/>
        <end position="464"/>
    </location>
</feature>
<evidence type="ECO:0000256" key="18">
    <source>
        <dbReference type="PROSITE-ProRule" id="PRU10141"/>
    </source>
</evidence>
<protein>
    <recommendedName>
        <fullName evidence="17">Receptor-like serine/threonine-protein kinase</fullName>
        <ecNumber evidence="17">2.7.11.1</ecNumber>
    </recommendedName>
</protein>
<keyword evidence="3" id="KW-0245">EGF-like domain</keyword>
<evidence type="ECO:0000256" key="17">
    <source>
        <dbReference type="PIRNR" id="PIRNR000641"/>
    </source>
</evidence>
<dbReference type="PANTHER" id="PTHR47974">
    <property type="entry name" value="OS07G0415500 PROTEIN"/>
    <property type="match status" value="1"/>
</dbReference>
<keyword evidence="9 17" id="KW-0067">ATP-binding</keyword>
<dbReference type="Gene3D" id="2.90.10.10">
    <property type="entry name" value="Bulb-type lectin domain"/>
    <property type="match status" value="1"/>
</dbReference>
<dbReference type="Pfam" id="PF00954">
    <property type="entry name" value="S_locus_glycop"/>
    <property type="match status" value="1"/>
</dbReference>
<evidence type="ECO:0000256" key="8">
    <source>
        <dbReference type="ARBA" id="ARBA00022777"/>
    </source>
</evidence>
<evidence type="ECO:0000256" key="14">
    <source>
        <dbReference type="ARBA" id="ARBA00023180"/>
    </source>
</evidence>
<proteinExistence type="inferred from homology"/>
<evidence type="ECO:0000256" key="20">
    <source>
        <dbReference type="SAM" id="SignalP"/>
    </source>
</evidence>
<evidence type="ECO:0000256" key="11">
    <source>
        <dbReference type="ARBA" id="ARBA00023136"/>
    </source>
</evidence>
<dbReference type="Pfam" id="PF01453">
    <property type="entry name" value="B_lectin"/>
    <property type="match status" value="1"/>
</dbReference>
<dbReference type="GO" id="GO:0004674">
    <property type="term" value="F:protein serine/threonine kinase activity"/>
    <property type="evidence" value="ECO:0007669"/>
    <property type="project" value="UniProtKB-KW"/>
</dbReference>
<dbReference type="SUPFAM" id="SSF51110">
    <property type="entry name" value="alpha-D-mannose-specific plant lectins"/>
    <property type="match status" value="1"/>
</dbReference>
<dbReference type="FunFam" id="1.10.510.10:FF:000227">
    <property type="entry name" value="Serine/threonine-protein kinase"/>
    <property type="match status" value="1"/>
</dbReference>
<dbReference type="EC" id="2.7.11.1" evidence="17"/>
<dbReference type="InterPro" id="IPR011009">
    <property type="entry name" value="Kinase-like_dom_sf"/>
</dbReference>
<dbReference type="PROSITE" id="PS50948">
    <property type="entry name" value="PAN"/>
    <property type="match status" value="1"/>
</dbReference>
<dbReference type="AlphaFoldDB" id="A0A3L6FWN1"/>
<keyword evidence="10 19" id="KW-1133">Transmembrane helix</keyword>
<keyword evidence="11 19" id="KW-0472">Membrane</keyword>
<evidence type="ECO:0000256" key="1">
    <source>
        <dbReference type="ARBA" id="ARBA00004479"/>
    </source>
</evidence>
<sequence>MHLVRAFVLSVLLVILHAPSPYAATDTLRRGHALAGSDKLVSGNGKFALGFLQLQPGSSSYYLGIWFDKVPVLTPVWAANRDNPVSANSTSRELVISDDGNMVFQAQGATVWSTRANTTTNDTVAVLLGNGNLVLRSASNSSLTFWESFDYPTDTQLPGVKVGWNKVTGLNRRLVSRKNAVDLSSGIYSSTLGRDGVARMLWNSSSVYWSSTWNGRFFSAVPEMSAGSPLANFTFVNNDQEVYFTYNIFDESTIVRTTLHVSGQNQVRVWTGQDWMTGNNQPAHQCDVYAVCGPFAVCEPNGDTLCSCMKGFSVRSPSDWEIEDRTGGCVRDTPLLSCGAGDGNSGTRMAADKFYSMPGIRLPQNGKAMPADASSAKQCAQVCLSSCSCTAYSYGKDGCSIWHGELLNVATEGDSDDTIYLRLAAKEFRSGKGSSRSGVVIGAAVGASVAAAAALVFVLLVLIWRRNGRRWSRPVVHNDKGSVVGIVAFKYADLQDATKKFSEKLGEGGFGSVFKGCLGDSTTTVVAVKRLDGARQGEKQFRAEVNSIGIVQHINLVRLIGFCCEGDRRLLVYEHMPNGSLDSHLFRSHGGAGVGAGAALDWNVRYKIAVGVARGLAYLHHGCRDCIIHCDIKPQNILLDASFLPKIADFGMAKFLGRDFSRVVTTMRGTVGYLAPEWISGTPITSKIDVYSYGMVLLEIVSGKRNSITQQSSSHTIEGQQGDYLPVQVAGKLLRGDVLSVVDADLRGDVNVEEVERVCRIACWCIQDREFDRPTMVEVVQFLEGICEPEIPPMPRLLHAIAGGGSNQTAGV</sequence>
<dbReference type="InterPro" id="IPR000858">
    <property type="entry name" value="S_locus_glycoprot_dom"/>
</dbReference>
<keyword evidence="13 24" id="KW-0675">Receptor</keyword>
<organism evidence="24">
    <name type="scientific">Zea mays</name>
    <name type="common">Maize</name>
    <dbReference type="NCBI Taxonomy" id="4577"/>
    <lineage>
        <taxon>Eukaryota</taxon>
        <taxon>Viridiplantae</taxon>
        <taxon>Streptophyta</taxon>
        <taxon>Embryophyta</taxon>
        <taxon>Tracheophyta</taxon>
        <taxon>Spermatophyta</taxon>
        <taxon>Magnoliopsida</taxon>
        <taxon>Liliopsida</taxon>
        <taxon>Poales</taxon>
        <taxon>Poaceae</taxon>
        <taxon>PACMAD clade</taxon>
        <taxon>Panicoideae</taxon>
        <taxon>Andropogonodae</taxon>
        <taxon>Andropogoneae</taxon>
        <taxon>Tripsacinae</taxon>
        <taxon>Zea</taxon>
    </lineage>
</organism>
<evidence type="ECO:0000256" key="13">
    <source>
        <dbReference type="ARBA" id="ARBA00023170"/>
    </source>
</evidence>
<dbReference type="InterPro" id="IPR036426">
    <property type="entry name" value="Bulb-type_lectin_dom_sf"/>
</dbReference>
<dbReference type="InterPro" id="IPR024171">
    <property type="entry name" value="SRK-like_kinase"/>
</dbReference>
<dbReference type="InterPro" id="IPR000719">
    <property type="entry name" value="Prot_kinase_dom"/>
</dbReference>
<dbReference type="GO" id="GO:0016020">
    <property type="term" value="C:membrane"/>
    <property type="evidence" value="ECO:0007669"/>
    <property type="project" value="UniProtKB-SubCell"/>
</dbReference>
<evidence type="ECO:0000313" key="24">
    <source>
        <dbReference type="EMBL" id="PWZ39287.1"/>
    </source>
</evidence>
<evidence type="ECO:0000256" key="6">
    <source>
        <dbReference type="ARBA" id="ARBA00022729"/>
    </source>
</evidence>
<dbReference type="CDD" id="cd14066">
    <property type="entry name" value="STKc_IRAK"/>
    <property type="match status" value="1"/>
</dbReference>
<dbReference type="EMBL" id="NCVQ01000003">
    <property type="protein sequence ID" value="PWZ39287.1"/>
    <property type="molecule type" value="Genomic_DNA"/>
</dbReference>